<comment type="caution">
    <text evidence="8">The sequence shown here is derived from an EMBL/GenBank/DDBJ whole genome shotgun (WGS) entry which is preliminary data.</text>
</comment>
<dbReference type="InterPro" id="IPR024688">
    <property type="entry name" value="Mac_dom"/>
</dbReference>
<keyword evidence="2 6" id="KW-0808">Transferase</keyword>
<dbReference type="SMART" id="SM01266">
    <property type="entry name" value="Mac"/>
    <property type="match status" value="1"/>
</dbReference>
<dbReference type="Gene3D" id="2.160.10.10">
    <property type="entry name" value="Hexapeptide repeat proteins"/>
    <property type="match status" value="1"/>
</dbReference>
<feature type="domain" description="Maltose/galactoside acetyltransferase" evidence="7">
    <location>
        <begin position="4"/>
        <end position="58"/>
    </location>
</feature>
<evidence type="ECO:0000256" key="5">
    <source>
        <dbReference type="ARBA" id="ARBA00055587"/>
    </source>
</evidence>
<comment type="similarity">
    <text evidence="1 6">Belongs to the transferase hexapeptide repeat family.</text>
</comment>
<dbReference type="InterPro" id="IPR001451">
    <property type="entry name" value="Hexapep"/>
</dbReference>
<evidence type="ECO:0000256" key="4">
    <source>
        <dbReference type="ARBA" id="ARBA00023315"/>
    </source>
</evidence>
<sequence>MTEKEKMISGMAYSVLDEELIRLHRACVDACALCDRLLPSQLEERKKRLARILGRTGERFLIEPGFFCDYGFNIEIGENFFANYRLTILDCAPVRFGDNCFIGPQCGFYTACHPLDAMERASGLEYAKPITVGNDVWFGGHVAVLPGVTVGSGSVIGAGSVITRDMPPGVVAAGNPCRPLRPITEKDRLAVSSARLPEKR</sequence>
<keyword evidence="3" id="KW-0677">Repeat</keyword>
<dbReference type="PANTHER" id="PTHR43017:SF1">
    <property type="entry name" value="ACETYLTRANSFERASE YJL218W-RELATED"/>
    <property type="match status" value="1"/>
</dbReference>
<dbReference type="CDD" id="cd03357">
    <property type="entry name" value="LbH_MAT_GAT"/>
    <property type="match status" value="1"/>
</dbReference>
<comment type="function">
    <text evidence="5">Acetyltransferase implicated in the O-acetylation of Nod factors.</text>
</comment>
<gene>
    <name evidence="8" type="ORF">K8W16_03560</name>
</gene>
<accession>A0A921DS91</accession>
<dbReference type="PANTHER" id="PTHR43017">
    <property type="entry name" value="GALACTOSIDE O-ACETYLTRANSFERASE"/>
    <property type="match status" value="1"/>
</dbReference>
<dbReference type="EC" id="2.3.1.-" evidence="6"/>
<organism evidence="8 9">
    <name type="scientific">Mailhella massiliensis</name>
    <dbReference type="NCBI Taxonomy" id="1903261"/>
    <lineage>
        <taxon>Bacteria</taxon>
        <taxon>Pseudomonadati</taxon>
        <taxon>Thermodesulfobacteriota</taxon>
        <taxon>Desulfovibrionia</taxon>
        <taxon>Desulfovibrionales</taxon>
        <taxon>Desulfovibrionaceae</taxon>
        <taxon>Mailhella</taxon>
    </lineage>
</organism>
<evidence type="ECO:0000313" key="9">
    <source>
        <dbReference type="Proteomes" id="UP000698963"/>
    </source>
</evidence>
<dbReference type="EMBL" id="DYZA01000066">
    <property type="protein sequence ID" value="HJD96707.1"/>
    <property type="molecule type" value="Genomic_DNA"/>
</dbReference>
<evidence type="ECO:0000256" key="2">
    <source>
        <dbReference type="ARBA" id="ARBA00022679"/>
    </source>
</evidence>
<dbReference type="InterPro" id="IPR011004">
    <property type="entry name" value="Trimer_LpxA-like_sf"/>
</dbReference>
<dbReference type="FunFam" id="2.160.10.10:FF:000025">
    <property type="entry name" value="Hexapeptide-repeat containing-acetyltransferase"/>
    <property type="match status" value="1"/>
</dbReference>
<evidence type="ECO:0000256" key="3">
    <source>
        <dbReference type="ARBA" id="ARBA00022737"/>
    </source>
</evidence>
<dbReference type="AlphaFoldDB" id="A0A921DS91"/>
<keyword evidence="4 6" id="KW-0012">Acyltransferase</keyword>
<name>A0A921DS91_9BACT</name>
<dbReference type="Pfam" id="PF14602">
    <property type="entry name" value="Hexapep_2"/>
    <property type="match status" value="1"/>
</dbReference>
<dbReference type="Pfam" id="PF00132">
    <property type="entry name" value="Hexapep"/>
    <property type="match status" value="1"/>
</dbReference>
<evidence type="ECO:0000259" key="7">
    <source>
        <dbReference type="SMART" id="SM01266"/>
    </source>
</evidence>
<reference evidence="8" key="1">
    <citation type="journal article" date="2021" name="PeerJ">
        <title>Extensive microbial diversity within the chicken gut microbiome revealed by metagenomics and culture.</title>
        <authorList>
            <person name="Gilroy R."/>
            <person name="Ravi A."/>
            <person name="Getino M."/>
            <person name="Pursley I."/>
            <person name="Horton D.L."/>
            <person name="Alikhan N.F."/>
            <person name="Baker D."/>
            <person name="Gharbi K."/>
            <person name="Hall N."/>
            <person name="Watson M."/>
            <person name="Adriaenssens E.M."/>
            <person name="Foster-Nyarko E."/>
            <person name="Jarju S."/>
            <person name="Secka A."/>
            <person name="Antonio M."/>
            <person name="Oren A."/>
            <person name="Chaudhuri R.R."/>
            <person name="La Ragione R."/>
            <person name="Hildebrand F."/>
            <person name="Pallen M.J."/>
        </authorList>
    </citation>
    <scope>NUCLEOTIDE SEQUENCE</scope>
    <source>
        <strain evidence="8">ChiGjej2B2-19336</strain>
    </source>
</reference>
<evidence type="ECO:0000256" key="1">
    <source>
        <dbReference type="ARBA" id="ARBA00007274"/>
    </source>
</evidence>
<dbReference type="SUPFAM" id="SSF51161">
    <property type="entry name" value="Trimeric LpxA-like enzymes"/>
    <property type="match status" value="1"/>
</dbReference>
<dbReference type="Pfam" id="PF12464">
    <property type="entry name" value="Mac"/>
    <property type="match status" value="1"/>
</dbReference>
<proteinExistence type="inferred from homology"/>
<protein>
    <recommendedName>
        <fullName evidence="6">Acetyltransferase</fullName>
        <ecNumber evidence="6">2.3.1.-</ecNumber>
    </recommendedName>
</protein>
<dbReference type="GO" id="GO:0008870">
    <property type="term" value="F:galactoside O-acetyltransferase activity"/>
    <property type="evidence" value="ECO:0007669"/>
    <property type="project" value="TreeGrafter"/>
</dbReference>
<dbReference type="Proteomes" id="UP000698963">
    <property type="component" value="Unassembled WGS sequence"/>
</dbReference>
<evidence type="ECO:0000256" key="6">
    <source>
        <dbReference type="RuleBase" id="RU367021"/>
    </source>
</evidence>
<dbReference type="InterPro" id="IPR039369">
    <property type="entry name" value="LacA-like"/>
</dbReference>
<dbReference type="RefSeq" id="WP_304121213.1">
    <property type="nucleotide sequence ID" value="NZ_DYZA01000066.1"/>
</dbReference>
<reference evidence="8" key="2">
    <citation type="submission" date="2021-09" db="EMBL/GenBank/DDBJ databases">
        <authorList>
            <person name="Gilroy R."/>
        </authorList>
    </citation>
    <scope>NUCLEOTIDE SEQUENCE</scope>
    <source>
        <strain evidence="8">ChiGjej2B2-19336</strain>
    </source>
</reference>
<evidence type="ECO:0000313" key="8">
    <source>
        <dbReference type="EMBL" id="HJD96707.1"/>
    </source>
</evidence>